<dbReference type="AlphaFoldDB" id="A0A4Q5LG04"/>
<comment type="caution">
    <text evidence="1">The sequence shown here is derived from an EMBL/GenBank/DDBJ whole genome shotgun (WGS) entry which is preliminary data.</text>
</comment>
<keyword evidence="1" id="KW-0255">Endonuclease</keyword>
<dbReference type="EMBL" id="SEWE01000003">
    <property type="protein sequence ID" value="RYU83824.1"/>
    <property type="molecule type" value="Genomic_DNA"/>
</dbReference>
<gene>
    <name evidence="1" type="ORF">EWM57_02465</name>
</gene>
<evidence type="ECO:0000313" key="2">
    <source>
        <dbReference type="Proteomes" id="UP000294155"/>
    </source>
</evidence>
<keyword evidence="1" id="KW-0540">Nuclease</keyword>
<organism evidence="1 2">
    <name type="scientific">Hymenobacter persicinus</name>
    <dbReference type="NCBI Taxonomy" id="2025506"/>
    <lineage>
        <taxon>Bacteria</taxon>
        <taxon>Pseudomonadati</taxon>
        <taxon>Bacteroidota</taxon>
        <taxon>Cytophagia</taxon>
        <taxon>Cytophagales</taxon>
        <taxon>Hymenobacteraceae</taxon>
        <taxon>Hymenobacter</taxon>
    </lineage>
</organism>
<protein>
    <submittedName>
        <fullName evidence="1">HNH endonuclease</fullName>
    </submittedName>
</protein>
<dbReference type="OrthoDB" id="5918473at2"/>
<dbReference type="RefSeq" id="WP_129919537.1">
    <property type="nucleotide sequence ID" value="NZ_SEWE01000003.1"/>
</dbReference>
<proteinExistence type="predicted"/>
<dbReference type="Proteomes" id="UP000294155">
    <property type="component" value="Unassembled WGS sequence"/>
</dbReference>
<name>A0A4Q5LG04_9BACT</name>
<evidence type="ECO:0000313" key="1">
    <source>
        <dbReference type="EMBL" id="RYU83824.1"/>
    </source>
</evidence>
<reference evidence="1 2" key="1">
    <citation type="submission" date="2019-02" db="EMBL/GenBank/DDBJ databases">
        <title>Bacterial novel species isolated from soil.</title>
        <authorList>
            <person name="Jung H.-Y."/>
        </authorList>
    </citation>
    <scope>NUCLEOTIDE SEQUENCE [LARGE SCALE GENOMIC DNA]</scope>
    <source>
        <strain evidence="1 2">1-3-3-3</strain>
    </source>
</reference>
<accession>A0A4Q5LG04</accession>
<sequence>MRTNSIKSVSSQVDIDNVLKAISEGGDIWNNKLLSGFKAGFKSYYRNLNKEQCCYCKRDTQDEFNMVLDIEHILPKSKYRQFMFTKINLSVSCKRCNMVIKREDISFVKHAKKVNTRYHKSSQYKFIHPNLDKYFEHIQYICFIVNDEKIKKYVVVESSSKGAYTYDYFDLMKLEIDSISKAQGVQSVNNNFVMPGDENIKKILNILNPQGI</sequence>
<dbReference type="Gene3D" id="1.10.30.50">
    <property type="match status" value="1"/>
</dbReference>
<dbReference type="GO" id="GO:0004519">
    <property type="term" value="F:endonuclease activity"/>
    <property type="evidence" value="ECO:0007669"/>
    <property type="project" value="UniProtKB-KW"/>
</dbReference>
<keyword evidence="2" id="KW-1185">Reference proteome</keyword>
<keyword evidence="1" id="KW-0378">Hydrolase</keyword>